<keyword evidence="9" id="KW-1185">Reference proteome</keyword>
<feature type="domain" description="AP2/ERF" evidence="7">
    <location>
        <begin position="1"/>
        <end position="58"/>
    </location>
</feature>
<proteinExistence type="predicted"/>
<accession>D8SCE6</accession>
<dbReference type="PANTHER" id="PTHR32467:SF236">
    <property type="entry name" value="AP2_ERF DOMAIN-CONTAINING PROTEIN"/>
    <property type="match status" value="1"/>
</dbReference>
<dbReference type="FunFam" id="3.30.730.10:FF:000002">
    <property type="entry name" value="AP2-like ethylene-responsive transcription factor"/>
    <property type="match status" value="1"/>
</dbReference>
<dbReference type="AlphaFoldDB" id="D8SCE6"/>
<evidence type="ECO:0000256" key="3">
    <source>
        <dbReference type="ARBA" id="ARBA00023015"/>
    </source>
</evidence>
<dbReference type="KEGG" id="smo:SELMODRAFT_17087"/>
<feature type="non-terminal residue" evidence="8">
    <location>
        <position position="1"/>
    </location>
</feature>
<dbReference type="InterPro" id="IPR016177">
    <property type="entry name" value="DNA-bd_dom_sf"/>
</dbReference>
<dbReference type="CDD" id="cd00018">
    <property type="entry name" value="AP2"/>
    <property type="match status" value="1"/>
</dbReference>
<dbReference type="HOGENOM" id="CLU_048809_4_0_1"/>
<dbReference type="GO" id="GO:0003700">
    <property type="term" value="F:DNA-binding transcription factor activity"/>
    <property type="evidence" value="ECO:0007669"/>
    <property type="project" value="InterPro"/>
</dbReference>
<dbReference type="SUPFAM" id="SSF54171">
    <property type="entry name" value="DNA-binding domain"/>
    <property type="match status" value="2"/>
</dbReference>
<evidence type="ECO:0000313" key="9">
    <source>
        <dbReference type="Proteomes" id="UP000001514"/>
    </source>
</evidence>
<evidence type="ECO:0000256" key="5">
    <source>
        <dbReference type="ARBA" id="ARBA00023163"/>
    </source>
</evidence>
<dbReference type="PROSITE" id="PS51032">
    <property type="entry name" value="AP2_ERF"/>
    <property type="match status" value="2"/>
</dbReference>
<keyword evidence="5" id="KW-0804">Transcription</keyword>
<organism evidence="9">
    <name type="scientific">Selaginella moellendorffii</name>
    <name type="common">Spikemoss</name>
    <dbReference type="NCBI Taxonomy" id="88036"/>
    <lineage>
        <taxon>Eukaryota</taxon>
        <taxon>Viridiplantae</taxon>
        <taxon>Streptophyta</taxon>
        <taxon>Embryophyta</taxon>
        <taxon>Tracheophyta</taxon>
        <taxon>Lycopodiopsida</taxon>
        <taxon>Selaginellales</taxon>
        <taxon>Selaginellaceae</taxon>
        <taxon>Selaginella</taxon>
    </lineage>
</organism>
<dbReference type="Proteomes" id="UP000001514">
    <property type="component" value="Unassembled WGS sequence"/>
</dbReference>
<keyword evidence="4" id="KW-0238">DNA-binding</keyword>
<dbReference type="EMBL" id="GL377612">
    <property type="protein sequence ID" value="EFJ17692.1"/>
    <property type="molecule type" value="Genomic_DNA"/>
</dbReference>
<dbReference type="Gramene" id="EFJ17692">
    <property type="protein sequence ID" value="EFJ17692"/>
    <property type="gene ID" value="SELMODRAFT_17087"/>
</dbReference>
<keyword evidence="3" id="KW-0805">Transcription regulation</keyword>
<name>D8SCE6_SELML</name>
<dbReference type="GO" id="GO:0003677">
    <property type="term" value="F:DNA binding"/>
    <property type="evidence" value="ECO:0007669"/>
    <property type="project" value="UniProtKB-KW"/>
</dbReference>
<evidence type="ECO:0000313" key="8">
    <source>
        <dbReference type="EMBL" id="EFJ17692.1"/>
    </source>
</evidence>
<evidence type="ECO:0000259" key="7">
    <source>
        <dbReference type="PROSITE" id="PS51032"/>
    </source>
</evidence>
<comment type="subcellular location">
    <subcellularLocation>
        <location evidence="1">Nucleus</location>
    </subcellularLocation>
</comment>
<evidence type="ECO:0000256" key="2">
    <source>
        <dbReference type="ARBA" id="ARBA00022737"/>
    </source>
</evidence>
<keyword evidence="2" id="KW-0677">Repeat</keyword>
<evidence type="ECO:0000256" key="4">
    <source>
        <dbReference type="ARBA" id="ARBA00023125"/>
    </source>
</evidence>
<feature type="domain" description="AP2/ERF" evidence="7">
    <location>
        <begin position="94"/>
        <end position="152"/>
    </location>
</feature>
<dbReference type="Pfam" id="PF00847">
    <property type="entry name" value="AP2"/>
    <property type="match status" value="1"/>
</dbReference>
<keyword evidence="6" id="KW-0539">Nucleus</keyword>
<dbReference type="InterPro" id="IPR036955">
    <property type="entry name" value="AP2/ERF_dom_sf"/>
</dbReference>
<evidence type="ECO:0000256" key="1">
    <source>
        <dbReference type="ARBA" id="ARBA00004123"/>
    </source>
</evidence>
<gene>
    <name evidence="8" type="ORF">SELMODRAFT_17087</name>
</gene>
<dbReference type="eggNOG" id="ENOG502QYT4">
    <property type="taxonomic scope" value="Eukaryota"/>
</dbReference>
<feature type="non-terminal residue" evidence="8">
    <location>
        <position position="174"/>
    </location>
</feature>
<dbReference type="OMA" id="HICSNAT"/>
<dbReference type="Gene3D" id="3.30.730.10">
    <property type="entry name" value="AP2/ERF domain"/>
    <property type="match status" value="2"/>
</dbReference>
<dbReference type="PANTHER" id="PTHR32467">
    <property type="entry name" value="AP2-LIKE ETHYLENE-RESPONSIVE TRANSCRIPTION FACTOR"/>
    <property type="match status" value="1"/>
</dbReference>
<dbReference type="GO" id="GO:0005634">
    <property type="term" value="C:nucleus"/>
    <property type="evidence" value="ECO:0007669"/>
    <property type="project" value="UniProtKB-SubCell"/>
</dbReference>
<reference evidence="8 9" key="1">
    <citation type="journal article" date="2011" name="Science">
        <title>The Selaginella genome identifies genetic changes associated with the evolution of vascular plants.</title>
        <authorList>
            <person name="Banks J.A."/>
            <person name="Nishiyama T."/>
            <person name="Hasebe M."/>
            <person name="Bowman J.L."/>
            <person name="Gribskov M."/>
            <person name="dePamphilis C."/>
            <person name="Albert V.A."/>
            <person name="Aono N."/>
            <person name="Aoyama T."/>
            <person name="Ambrose B.A."/>
            <person name="Ashton N.W."/>
            <person name="Axtell M.J."/>
            <person name="Barker E."/>
            <person name="Barker M.S."/>
            <person name="Bennetzen J.L."/>
            <person name="Bonawitz N.D."/>
            <person name="Chapple C."/>
            <person name="Cheng C."/>
            <person name="Correa L.G."/>
            <person name="Dacre M."/>
            <person name="DeBarry J."/>
            <person name="Dreyer I."/>
            <person name="Elias M."/>
            <person name="Engstrom E.M."/>
            <person name="Estelle M."/>
            <person name="Feng L."/>
            <person name="Finet C."/>
            <person name="Floyd S.K."/>
            <person name="Frommer W.B."/>
            <person name="Fujita T."/>
            <person name="Gramzow L."/>
            <person name="Gutensohn M."/>
            <person name="Harholt J."/>
            <person name="Hattori M."/>
            <person name="Heyl A."/>
            <person name="Hirai T."/>
            <person name="Hiwatashi Y."/>
            <person name="Ishikawa M."/>
            <person name="Iwata M."/>
            <person name="Karol K.G."/>
            <person name="Koehler B."/>
            <person name="Kolukisaoglu U."/>
            <person name="Kubo M."/>
            <person name="Kurata T."/>
            <person name="Lalonde S."/>
            <person name="Li K."/>
            <person name="Li Y."/>
            <person name="Litt A."/>
            <person name="Lyons E."/>
            <person name="Manning G."/>
            <person name="Maruyama T."/>
            <person name="Michael T.P."/>
            <person name="Mikami K."/>
            <person name="Miyazaki S."/>
            <person name="Morinaga S."/>
            <person name="Murata T."/>
            <person name="Mueller-Roeber B."/>
            <person name="Nelson D.R."/>
            <person name="Obara M."/>
            <person name="Oguri Y."/>
            <person name="Olmstead R.G."/>
            <person name="Onodera N."/>
            <person name="Petersen B.L."/>
            <person name="Pils B."/>
            <person name="Prigge M."/>
            <person name="Rensing S.A."/>
            <person name="Riano-Pachon D.M."/>
            <person name="Roberts A.W."/>
            <person name="Sato Y."/>
            <person name="Scheller H.V."/>
            <person name="Schulz B."/>
            <person name="Schulz C."/>
            <person name="Shakirov E.V."/>
            <person name="Shibagaki N."/>
            <person name="Shinohara N."/>
            <person name="Shippen D.E."/>
            <person name="Soerensen I."/>
            <person name="Sotooka R."/>
            <person name="Sugimoto N."/>
            <person name="Sugita M."/>
            <person name="Sumikawa N."/>
            <person name="Tanurdzic M."/>
            <person name="Theissen G."/>
            <person name="Ulvskov P."/>
            <person name="Wakazuki S."/>
            <person name="Weng J.K."/>
            <person name="Willats W.W."/>
            <person name="Wipf D."/>
            <person name="Wolf P.G."/>
            <person name="Yang L."/>
            <person name="Zimmer A.D."/>
            <person name="Zhu Q."/>
            <person name="Mitros T."/>
            <person name="Hellsten U."/>
            <person name="Loque D."/>
            <person name="Otillar R."/>
            <person name="Salamov A."/>
            <person name="Schmutz J."/>
            <person name="Shapiro H."/>
            <person name="Lindquist E."/>
            <person name="Lucas S."/>
            <person name="Rokhsar D."/>
            <person name="Grigoriev I.V."/>
        </authorList>
    </citation>
    <scope>NUCLEOTIDE SEQUENCE [LARGE SCALE GENOMIC DNA]</scope>
</reference>
<protein>
    <recommendedName>
        <fullName evidence="7">AP2/ERF domain-containing protein</fullName>
    </recommendedName>
</protein>
<dbReference type="InParanoid" id="D8SCE6"/>
<evidence type="ECO:0000256" key="6">
    <source>
        <dbReference type="ARBA" id="ARBA00023242"/>
    </source>
</evidence>
<dbReference type="InterPro" id="IPR001471">
    <property type="entry name" value="AP2/ERF_dom"/>
</dbReference>
<dbReference type="STRING" id="88036.D8SCE6"/>
<sequence>RHRWTGRFEAHLWDNTCRKEGQTRKGRQGGYDAEEKAARAYDLAALKYWGPTTTTNFPAVEYHSKLTEMKSMSRQAFVAALRRKSSGFARGASRFRGVTRHHQQGRWQARIGRVAGNKDLYLGTFSTEEEAAEAYDIAAIKFRGASAVTNFDMSHYDLRRICSSPSLLLGDTAR</sequence>
<dbReference type="SMART" id="SM00380">
    <property type="entry name" value="AP2"/>
    <property type="match status" value="2"/>
</dbReference>